<accession>A0A8S3QSJ1</accession>
<dbReference type="AlphaFoldDB" id="A0A8S3QSJ1"/>
<keyword evidence="3" id="KW-1185">Reference proteome</keyword>
<name>A0A8S3QSJ1_MYTED</name>
<dbReference type="OrthoDB" id="6129225at2759"/>
<organism evidence="2 3">
    <name type="scientific">Mytilus edulis</name>
    <name type="common">Blue mussel</name>
    <dbReference type="NCBI Taxonomy" id="6550"/>
    <lineage>
        <taxon>Eukaryota</taxon>
        <taxon>Metazoa</taxon>
        <taxon>Spiralia</taxon>
        <taxon>Lophotrochozoa</taxon>
        <taxon>Mollusca</taxon>
        <taxon>Bivalvia</taxon>
        <taxon>Autobranchia</taxon>
        <taxon>Pteriomorphia</taxon>
        <taxon>Mytilida</taxon>
        <taxon>Mytiloidea</taxon>
        <taxon>Mytilidae</taxon>
        <taxon>Mytilinae</taxon>
        <taxon>Mytilus</taxon>
    </lineage>
</organism>
<evidence type="ECO:0000256" key="1">
    <source>
        <dbReference type="SAM" id="MobiDB-lite"/>
    </source>
</evidence>
<evidence type="ECO:0000313" key="2">
    <source>
        <dbReference type="EMBL" id="CAG2197579.1"/>
    </source>
</evidence>
<dbReference type="Proteomes" id="UP000683360">
    <property type="component" value="Unassembled WGS sequence"/>
</dbReference>
<gene>
    <name evidence="2" type="ORF">MEDL_12412</name>
</gene>
<comment type="caution">
    <text evidence="2">The sequence shown here is derived from an EMBL/GenBank/DDBJ whole genome shotgun (WGS) entry which is preliminary data.</text>
</comment>
<sequence length="585" mass="66823">MEDTRLSEDESSVSSDEDMADETTDLSSDDAERREDLIACRDCGVVFAHLRGLEAHSQQGCGKKNGIVLPMTGKDVEDALSGLTPDIPKMARMSREKSESLNFYRYLCQKIGSEEVLKIRRLNSTIRDIGDGRKFKITSGSRGEGLYLESSDFDIMFIHSFPKVYQSQEEVVHDNRTTHLIMNTEETPPCYTQLCILNTDVLKENLLIKTHLGYMLSSEQFKHNTLSTLPRKGPVCYMKIHGPCISDTEDIIDIAYCFKCDQWVFNVMNIEKLTTILQNLYEQGIACFIFTDTLQYCQKQSYKITESLNVNVNLVLQQSPPFMPISTDIHLLCHLLHTYLHHSKTGLSKALFASQLSKTCRFAPDDTDHLYNTENKQQYIKYKSDISHLLIGLQADAVSGWLKLASFFYVHKHYFASLSVIHYALHCKNIPISTRSELTRIQKHELNLMKKEKLYTVLKALSISPVHFYTNSYLIPLELQMKDTYVIHIYYPLAFGHLLNFLCNCHLQDIASCRSSLQQLESITRAIIIESHDLNCLPIFCGIAYNLMDKPDLARQMFQPIAEHDSFNVTGAVSRLSHVISHCPH</sequence>
<proteinExistence type="predicted"/>
<protein>
    <submittedName>
        <fullName evidence="2">Uncharacterized protein</fullName>
    </submittedName>
</protein>
<feature type="region of interest" description="Disordered" evidence="1">
    <location>
        <begin position="1"/>
        <end position="30"/>
    </location>
</feature>
<feature type="compositionally biased region" description="Acidic residues" evidence="1">
    <location>
        <begin position="9"/>
        <end position="29"/>
    </location>
</feature>
<dbReference type="EMBL" id="CAJPWZ010000650">
    <property type="protein sequence ID" value="CAG2197579.1"/>
    <property type="molecule type" value="Genomic_DNA"/>
</dbReference>
<reference evidence="2" key="1">
    <citation type="submission" date="2021-03" db="EMBL/GenBank/DDBJ databases">
        <authorList>
            <person name="Bekaert M."/>
        </authorList>
    </citation>
    <scope>NUCLEOTIDE SEQUENCE</scope>
</reference>
<evidence type="ECO:0000313" key="3">
    <source>
        <dbReference type="Proteomes" id="UP000683360"/>
    </source>
</evidence>